<gene>
    <name evidence="12 13" type="primary">crcB</name>
    <name evidence="12" type="synonym">fluC</name>
    <name evidence="13" type="ORF">D8780_06030</name>
</gene>
<evidence type="ECO:0000256" key="12">
    <source>
        <dbReference type="HAMAP-Rule" id="MF_00454"/>
    </source>
</evidence>
<reference evidence="13 14" key="1">
    <citation type="submission" date="2018-10" db="EMBL/GenBank/DDBJ databases">
        <title>Notoacmeibacter sp. M2BS9Y-3-1, whole genome shotgun sequence.</title>
        <authorList>
            <person name="Tuo L."/>
        </authorList>
    </citation>
    <scope>NUCLEOTIDE SEQUENCE [LARGE SCALE GENOMIC DNA]</scope>
    <source>
        <strain evidence="13 14">M2BS9Y-3-1</strain>
    </source>
</reference>
<keyword evidence="12" id="KW-0813">Transport</keyword>
<dbReference type="InterPro" id="IPR003691">
    <property type="entry name" value="FluC"/>
</dbReference>
<dbReference type="Pfam" id="PF02537">
    <property type="entry name" value="CRCB"/>
    <property type="match status" value="1"/>
</dbReference>
<keyword evidence="4 12" id="KW-0812">Transmembrane</keyword>
<keyword evidence="6 12" id="KW-0915">Sodium</keyword>
<name>A0A3L7JF71_9HYPH</name>
<dbReference type="HAMAP" id="MF_00454">
    <property type="entry name" value="FluC"/>
    <property type="match status" value="1"/>
</dbReference>
<dbReference type="Proteomes" id="UP000281094">
    <property type="component" value="Unassembled WGS sequence"/>
</dbReference>
<feature type="transmembrane region" description="Helical" evidence="12">
    <location>
        <begin position="64"/>
        <end position="84"/>
    </location>
</feature>
<comment type="catalytic activity">
    <reaction evidence="11">
        <text>fluoride(in) = fluoride(out)</text>
        <dbReference type="Rhea" id="RHEA:76159"/>
        <dbReference type="ChEBI" id="CHEBI:17051"/>
    </reaction>
    <physiologicalReaction direction="left-to-right" evidence="11">
        <dbReference type="Rhea" id="RHEA:76160"/>
    </physiologicalReaction>
</comment>
<dbReference type="RefSeq" id="WP_121646401.1">
    <property type="nucleotide sequence ID" value="NZ_RCWN01000001.1"/>
</dbReference>
<evidence type="ECO:0000313" key="13">
    <source>
        <dbReference type="EMBL" id="RLQ89438.1"/>
    </source>
</evidence>
<comment type="function">
    <text evidence="12">Fluoride-specific ion channel. Important for reducing fluoride concentration in the cell, thus reducing its toxicity.</text>
</comment>
<evidence type="ECO:0000256" key="7">
    <source>
        <dbReference type="ARBA" id="ARBA00023065"/>
    </source>
</evidence>
<evidence type="ECO:0000256" key="4">
    <source>
        <dbReference type="ARBA" id="ARBA00022692"/>
    </source>
</evidence>
<feature type="transmembrane region" description="Helical" evidence="12">
    <location>
        <begin position="38"/>
        <end position="57"/>
    </location>
</feature>
<dbReference type="GO" id="GO:0046872">
    <property type="term" value="F:metal ion binding"/>
    <property type="evidence" value="ECO:0007669"/>
    <property type="project" value="UniProtKB-KW"/>
</dbReference>
<dbReference type="NCBIfam" id="NF010791">
    <property type="entry name" value="PRK14195.1"/>
    <property type="match status" value="1"/>
</dbReference>
<keyword evidence="8 12" id="KW-0472">Membrane</keyword>
<keyword evidence="9 12" id="KW-0407">Ion channel</keyword>
<dbReference type="GO" id="GO:0062054">
    <property type="term" value="F:fluoride channel activity"/>
    <property type="evidence" value="ECO:0007669"/>
    <property type="project" value="UniProtKB-UniRule"/>
</dbReference>
<organism evidence="13 14">
    <name type="scientific">Notoacmeibacter ruber</name>
    <dbReference type="NCBI Taxonomy" id="2670375"/>
    <lineage>
        <taxon>Bacteria</taxon>
        <taxon>Pseudomonadati</taxon>
        <taxon>Pseudomonadota</taxon>
        <taxon>Alphaproteobacteria</taxon>
        <taxon>Hyphomicrobiales</taxon>
        <taxon>Notoacmeibacteraceae</taxon>
        <taxon>Notoacmeibacter</taxon>
    </lineage>
</organism>
<keyword evidence="5 12" id="KW-1133">Transmembrane helix</keyword>
<keyword evidence="7 12" id="KW-0406">Ion transport</keyword>
<evidence type="ECO:0000256" key="9">
    <source>
        <dbReference type="ARBA" id="ARBA00023303"/>
    </source>
</evidence>
<comment type="similarity">
    <text evidence="10 12">Belongs to the fluoride channel Fluc/FEX (TC 1.A.43) family.</text>
</comment>
<evidence type="ECO:0000256" key="2">
    <source>
        <dbReference type="ARBA" id="ARBA00022475"/>
    </source>
</evidence>
<proteinExistence type="inferred from homology"/>
<dbReference type="AlphaFoldDB" id="A0A3L7JF71"/>
<evidence type="ECO:0000256" key="1">
    <source>
        <dbReference type="ARBA" id="ARBA00004651"/>
    </source>
</evidence>
<dbReference type="GO" id="GO:0140114">
    <property type="term" value="P:cellular detoxification of fluoride"/>
    <property type="evidence" value="ECO:0007669"/>
    <property type="project" value="UniProtKB-UniRule"/>
</dbReference>
<comment type="activity regulation">
    <text evidence="12">Na(+) is not transported, but it plays an essential structural role and its presence is essential for fluoride channel function.</text>
</comment>
<feature type="binding site" evidence="12">
    <location>
        <position position="74"/>
    </location>
    <ligand>
        <name>Na(+)</name>
        <dbReference type="ChEBI" id="CHEBI:29101"/>
        <note>structural</note>
    </ligand>
</feature>
<comment type="caution">
    <text evidence="13">The sequence shown here is derived from an EMBL/GenBank/DDBJ whole genome shotgun (WGS) entry which is preliminary data.</text>
</comment>
<sequence length="124" mass="12772">MQGTLAVMIGGALGAGLRHLVGIGTFRLFGSGFPYGTLTVNVVGSFLMGLLVSWLLPRLPGAEWRLFLATGLLGGFTTFSSFSLDVATLWERGASGLTAFYVAASVVASILAIFAGLALGRMAG</sequence>
<evidence type="ECO:0000256" key="5">
    <source>
        <dbReference type="ARBA" id="ARBA00022989"/>
    </source>
</evidence>
<accession>A0A3L7JF71</accession>
<dbReference type="PANTHER" id="PTHR28259">
    <property type="entry name" value="FLUORIDE EXPORT PROTEIN 1-RELATED"/>
    <property type="match status" value="1"/>
</dbReference>
<keyword evidence="14" id="KW-1185">Reference proteome</keyword>
<dbReference type="PANTHER" id="PTHR28259:SF1">
    <property type="entry name" value="FLUORIDE EXPORT PROTEIN 1-RELATED"/>
    <property type="match status" value="1"/>
</dbReference>
<evidence type="ECO:0000256" key="8">
    <source>
        <dbReference type="ARBA" id="ARBA00023136"/>
    </source>
</evidence>
<dbReference type="EMBL" id="RCWN01000001">
    <property type="protein sequence ID" value="RLQ89438.1"/>
    <property type="molecule type" value="Genomic_DNA"/>
</dbReference>
<feature type="binding site" evidence="12">
    <location>
        <position position="77"/>
    </location>
    <ligand>
        <name>Na(+)</name>
        <dbReference type="ChEBI" id="CHEBI:29101"/>
        <note>structural</note>
    </ligand>
</feature>
<dbReference type="GO" id="GO:0005886">
    <property type="term" value="C:plasma membrane"/>
    <property type="evidence" value="ECO:0007669"/>
    <property type="project" value="UniProtKB-SubCell"/>
</dbReference>
<evidence type="ECO:0000256" key="10">
    <source>
        <dbReference type="ARBA" id="ARBA00035120"/>
    </source>
</evidence>
<dbReference type="NCBIfam" id="NF010805">
    <property type="entry name" value="PRK14209.1"/>
    <property type="match status" value="1"/>
</dbReference>
<dbReference type="NCBIfam" id="TIGR00494">
    <property type="entry name" value="crcB"/>
    <property type="match status" value="1"/>
</dbReference>
<keyword evidence="12" id="KW-0479">Metal-binding</keyword>
<evidence type="ECO:0000313" key="14">
    <source>
        <dbReference type="Proteomes" id="UP000281094"/>
    </source>
</evidence>
<protein>
    <recommendedName>
        <fullName evidence="12">Fluoride-specific ion channel FluC</fullName>
    </recommendedName>
</protein>
<evidence type="ECO:0000256" key="11">
    <source>
        <dbReference type="ARBA" id="ARBA00035585"/>
    </source>
</evidence>
<evidence type="ECO:0000256" key="3">
    <source>
        <dbReference type="ARBA" id="ARBA00022519"/>
    </source>
</evidence>
<keyword evidence="3" id="KW-0997">Cell inner membrane</keyword>
<keyword evidence="2 12" id="KW-1003">Cell membrane</keyword>
<evidence type="ECO:0000256" key="6">
    <source>
        <dbReference type="ARBA" id="ARBA00023053"/>
    </source>
</evidence>
<comment type="subcellular location">
    <subcellularLocation>
        <location evidence="1 12">Cell membrane</location>
        <topology evidence="1 12">Multi-pass membrane protein</topology>
    </subcellularLocation>
</comment>
<feature type="transmembrane region" description="Helical" evidence="12">
    <location>
        <begin position="96"/>
        <end position="119"/>
    </location>
</feature>